<keyword evidence="3" id="KW-0663">Pyridoxal phosphate</keyword>
<evidence type="ECO:0000256" key="1">
    <source>
        <dbReference type="ARBA" id="ARBA00010671"/>
    </source>
</evidence>
<dbReference type="Gene3D" id="3.90.100.10">
    <property type="entry name" value="Orn/Lys/Arg decarboxylase, C-terminal domain"/>
    <property type="match status" value="1"/>
</dbReference>
<dbReference type="EMBL" id="JBBUTF010000003">
    <property type="protein sequence ID" value="MEK8024890.1"/>
    <property type="molecule type" value="Genomic_DNA"/>
</dbReference>
<dbReference type="PROSITE" id="PS00703">
    <property type="entry name" value="OKR_DC_1"/>
    <property type="match status" value="1"/>
</dbReference>
<sequence length="828" mass="91469">MQHFRFPIVIIDEDYRSDNTSGLGIRALAQAIEHEGFEVLGVTSYGDLSQFAQQQSRASAFILSIDDEEFTPGPELDPAVLNLRKFIEEIRFKNRDIPIYLYGETRTSQHIPNDILRELHGFIHMFEDTPEFVARHIIREAKSYLDGVAPPFFKALIDYAQDGSYSWHCPGHSGGVAFLKSPVGQMFHQFFGENMLRADVCNAVEELGQLLDHTGPVAESEKNAARIFNADHCFFVTNGTSTSNKMVWHHTVAPGDVVVVDRNCHKSILHSIIMTGAVPVFMTPTRNHYGIIGPIPQSEFSREAIERKIAKNPLLAGVDPKTTRPRIMTLTQSTYDGVLYNTETIKGMVDGYIDNLHFDEAWLPHAAFHPFYGSYHAMGKNRPRPKQAVVYATQSTHKLLAGLSQASQVLVQDSQTVPLDRNLFNEAYLMHTSTSPQYAIIASCDVAAAMMEPPGGTALVEESINEALEFRRAMRKVEADFGADWWFKVWGPDALVDEGIGQSKEWMLKAKAKWHGFGDLATGFNMLDPIKSTIITPGLDVSGKFAKAGIPAAIVTKFLAEHGVVVEKTGLYSFFIMFTIGITKGRWNTLVTALQQFKDDYDKNAPMWRILPEFCRAHPRYERMGLRDLCQAMHEAYAKGDIARLTTEMYLSDLQPAMKPSDAYAQIARRATERVDIDALEGRITTSLLTPYPPGIPLLIPGERFNAKIVQYLKFTRSFNTQFPGFATDVHGLVEEGDSVGGSRYYVDCVREAVDVGVADAAGVAAVKAGRPARRTGAKTAAASGPVQKAPKARTAKAAQTAQTAEMAQTAAAPAAPKSAGKRARKTA</sequence>
<dbReference type="SUPFAM" id="SSF53383">
    <property type="entry name" value="PLP-dependent transferases"/>
    <property type="match status" value="1"/>
</dbReference>
<dbReference type="RefSeq" id="WP_341372679.1">
    <property type="nucleotide sequence ID" value="NZ_JBBUTF010000003.1"/>
</dbReference>
<dbReference type="Proteomes" id="UP001368500">
    <property type="component" value="Unassembled WGS sequence"/>
</dbReference>
<dbReference type="Pfam" id="PF03711">
    <property type="entry name" value="OKR_DC_1_C"/>
    <property type="match status" value="1"/>
</dbReference>
<dbReference type="InterPro" id="IPR015424">
    <property type="entry name" value="PyrdxlP-dep_Trfase"/>
</dbReference>
<accession>A0ABU9B7Z8</accession>
<keyword evidence="2" id="KW-0210">Decarboxylase</keyword>
<dbReference type="InterPro" id="IPR011193">
    <property type="entry name" value="Orn/lys/arg_de-COase"/>
</dbReference>
<dbReference type="PANTHER" id="PTHR45229:SF3">
    <property type="entry name" value="BIODEGRADATIVE ARGININE DECARBOXYLASE"/>
    <property type="match status" value="1"/>
</dbReference>
<gene>
    <name evidence="7" type="ORF">AACH11_02760</name>
</gene>
<dbReference type="PANTHER" id="PTHR45229">
    <property type="entry name" value="CONSTITUTIVE ORNITHINE DECARBOXYLASE"/>
    <property type="match status" value="1"/>
</dbReference>
<evidence type="ECO:0000256" key="2">
    <source>
        <dbReference type="ARBA" id="ARBA00022793"/>
    </source>
</evidence>
<comment type="caution">
    <text evidence="7">The sequence shown here is derived from an EMBL/GenBank/DDBJ whole genome shotgun (WGS) entry which is preliminary data.</text>
</comment>
<feature type="compositionally biased region" description="Low complexity" evidence="5">
    <location>
        <begin position="796"/>
        <end position="819"/>
    </location>
</feature>
<feature type="domain" description="Orn/Lys/Arg decarboxylases family 1 pyridoxal-P attachment site" evidence="6">
    <location>
        <begin position="393"/>
        <end position="407"/>
    </location>
</feature>
<evidence type="ECO:0000256" key="5">
    <source>
        <dbReference type="SAM" id="MobiDB-lite"/>
    </source>
</evidence>
<dbReference type="Pfam" id="PF03709">
    <property type="entry name" value="OKR_DC_1_N"/>
    <property type="match status" value="1"/>
</dbReference>
<evidence type="ECO:0000256" key="4">
    <source>
        <dbReference type="ARBA" id="ARBA00023239"/>
    </source>
</evidence>
<feature type="region of interest" description="Disordered" evidence="5">
    <location>
        <begin position="773"/>
        <end position="828"/>
    </location>
</feature>
<evidence type="ECO:0000259" key="6">
    <source>
        <dbReference type="PROSITE" id="PS00703"/>
    </source>
</evidence>
<dbReference type="InterPro" id="IPR005308">
    <property type="entry name" value="OKR_de-COase_N"/>
</dbReference>
<dbReference type="InterPro" id="IPR015421">
    <property type="entry name" value="PyrdxlP-dep_Trfase_major"/>
</dbReference>
<dbReference type="InterPro" id="IPR015422">
    <property type="entry name" value="PyrdxlP-dep_Trfase_small"/>
</dbReference>
<dbReference type="PIRSF" id="PIRSF009393">
    <property type="entry name" value="Orn_decarb"/>
    <property type="match status" value="1"/>
</dbReference>
<reference evidence="7 8" key="1">
    <citation type="submission" date="2024-04" db="EMBL/GenBank/DDBJ databases">
        <title>Novel species of the genus Ideonella isolated from streams.</title>
        <authorList>
            <person name="Lu H."/>
        </authorList>
    </citation>
    <scope>NUCLEOTIDE SEQUENCE [LARGE SCALE GENOMIC DNA]</scope>
    <source>
        <strain evidence="7 8">BYS139W</strain>
    </source>
</reference>
<keyword evidence="8" id="KW-1185">Reference proteome</keyword>
<evidence type="ECO:0000313" key="7">
    <source>
        <dbReference type="EMBL" id="MEK8024890.1"/>
    </source>
</evidence>
<dbReference type="Pfam" id="PF01276">
    <property type="entry name" value="OKR_DC_1"/>
    <property type="match status" value="1"/>
</dbReference>
<comment type="similarity">
    <text evidence="1">Belongs to the Orn/Lys/Arg decarboxylase class-I family.</text>
</comment>
<dbReference type="SUPFAM" id="SSF55904">
    <property type="entry name" value="Ornithine decarboxylase C-terminal domain"/>
    <property type="match status" value="1"/>
</dbReference>
<protein>
    <submittedName>
        <fullName evidence="7">Arginine/lysine/ornithine decarboxylase</fullName>
    </submittedName>
</protein>
<dbReference type="InterPro" id="IPR036633">
    <property type="entry name" value="Prn/Lys/Arg_de-COase_C_sf"/>
</dbReference>
<dbReference type="InterPro" id="IPR000310">
    <property type="entry name" value="Orn/Lys/Arg_deCO2ase_major_dom"/>
</dbReference>
<evidence type="ECO:0000313" key="8">
    <source>
        <dbReference type="Proteomes" id="UP001368500"/>
    </source>
</evidence>
<dbReference type="Gene3D" id="3.90.1150.10">
    <property type="entry name" value="Aspartate Aminotransferase, domain 1"/>
    <property type="match status" value="1"/>
</dbReference>
<evidence type="ECO:0000256" key="3">
    <source>
        <dbReference type="ARBA" id="ARBA00022898"/>
    </source>
</evidence>
<proteinExistence type="inferred from homology"/>
<name>A0ABU9B7Z8_9BURK</name>
<dbReference type="InterPro" id="IPR008286">
    <property type="entry name" value="Prn/Lys/Arg_de-COase_C"/>
</dbReference>
<organism evidence="7 8">
    <name type="scientific">Pseudaquabacterium rugosum</name>
    <dbReference type="NCBI Taxonomy" id="2984194"/>
    <lineage>
        <taxon>Bacteria</taxon>
        <taxon>Pseudomonadati</taxon>
        <taxon>Pseudomonadota</taxon>
        <taxon>Betaproteobacteria</taxon>
        <taxon>Burkholderiales</taxon>
        <taxon>Sphaerotilaceae</taxon>
        <taxon>Pseudaquabacterium</taxon>
    </lineage>
</organism>
<keyword evidence="4" id="KW-0456">Lyase</keyword>
<dbReference type="Gene3D" id="3.40.640.10">
    <property type="entry name" value="Type I PLP-dependent aspartate aminotransferase-like (Major domain)"/>
    <property type="match status" value="1"/>
</dbReference>
<dbReference type="Gene3D" id="3.40.50.2300">
    <property type="match status" value="1"/>
</dbReference>